<evidence type="ECO:0000256" key="2">
    <source>
        <dbReference type="ARBA" id="ARBA00022737"/>
    </source>
</evidence>
<dbReference type="GO" id="GO:0045944">
    <property type="term" value="P:positive regulation of transcription by RNA polymerase II"/>
    <property type="evidence" value="ECO:0007669"/>
    <property type="project" value="TreeGrafter"/>
</dbReference>
<dbReference type="Gene3D" id="3.30.40.10">
    <property type="entry name" value="Zinc/RING finger domain, C3HC4 (zinc finger)"/>
    <property type="match status" value="1"/>
</dbReference>
<dbReference type="GO" id="GO:0004842">
    <property type="term" value="F:ubiquitin-protein transferase activity"/>
    <property type="evidence" value="ECO:0007669"/>
    <property type="project" value="TreeGrafter"/>
</dbReference>
<feature type="region of interest" description="Disordered" evidence="6">
    <location>
        <begin position="655"/>
        <end position="678"/>
    </location>
</feature>
<dbReference type="SUPFAM" id="SSF52113">
    <property type="entry name" value="BRCT domain"/>
    <property type="match status" value="2"/>
</dbReference>
<comment type="subcellular location">
    <subcellularLocation>
        <location evidence="1">Nucleus</location>
    </subcellularLocation>
</comment>
<feature type="compositionally biased region" description="Basic and acidic residues" evidence="6">
    <location>
        <begin position="665"/>
        <end position="675"/>
    </location>
</feature>
<dbReference type="EMBL" id="OV170221">
    <property type="protein sequence ID" value="CAH0714439.1"/>
    <property type="molecule type" value="Genomic_DNA"/>
</dbReference>
<dbReference type="InterPro" id="IPR013083">
    <property type="entry name" value="Znf_RING/FYVE/PHD"/>
</dbReference>
<evidence type="ECO:0000256" key="3">
    <source>
        <dbReference type="ARBA" id="ARBA00022763"/>
    </source>
</evidence>
<name>A0A8J9U739_9NEOP</name>
<feature type="non-terminal residue" evidence="8">
    <location>
        <position position="1238"/>
    </location>
</feature>
<organism evidence="8 9">
    <name type="scientific">Brenthis ino</name>
    <name type="common">lesser marbled fritillary</name>
    <dbReference type="NCBI Taxonomy" id="405034"/>
    <lineage>
        <taxon>Eukaryota</taxon>
        <taxon>Metazoa</taxon>
        <taxon>Ecdysozoa</taxon>
        <taxon>Arthropoda</taxon>
        <taxon>Hexapoda</taxon>
        <taxon>Insecta</taxon>
        <taxon>Pterygota</taxon>
        <taxon>Neoptera</taxon>
        <taxon>Endopterygota</taxon>
        <taxon>Lepidoptera</taxon>
        <taxon>Glossata</taxon>
        <taxon>Ditrysia</taxon>
        <taxon>Papilionoidea</taxon>
        <taxon>Nymphalidae</taxon>
        <taxon>Heliconiinae</taxon>
        <taxon>Argynnini</taxon>
        <taxon>Brenthis</taxon>
    </lineage>
</organism>
<evidence type="ECO:0000259" key="7">
    <source>
        <dbReference type="SMART" id="SM00292"/>
    </source>
</evidence>
<dbReference type="Gene3D" id="3.40.50.10190">
    <property type="entry name" value="BRCT domain"/>
    <property type="match status" value="2"/>
</dbReference>
<dbReference type="SUPFAM" id="SSF57850">
    <property type="entry name" value="RING/U-box"/>
    <property type="match status" value="1"/>
</dbReference>
<dbReference type="SMART" id="SM00292">
    <property type="entry name" value="BRCT"/>
    <property type="match status" value="2"/>
</dbReference>
<dbReference type="InterPro" id="IPR031099">
    <property type="entry name" value="BRCA1-associated"/>
</dbReference>
<dbReference type="GO" id="GO:0070531">
    <property type="term" value="C:BRCA1-A complex"/>
    <property type="evidence" value="ECO:0007669"/>
    <property type="project" value="TreeGrafter"/>
</dbReference>
<dbReference type="GO" id="GO:0000724">
    <property type="term" value="P:double-strand break repair via homologous recombination"/>
    <property type="evidence" value="ECO:0007669"/>
    <property type="project" value="TreeGrafter"/>
</dbReference>
<gene>
    <name evidence="8" type="ORF">BINO364_LOCUS1489</name>
</gene>
<feature type="domain" description="BRCT" evidence="7">
    <location>
        <begin position="1120"/>
        <end position="1205"/>
    </location>
</feature>
<dbReference type="CDD" id="cd16449">
    <property type="entry name" value="RING-HC"/>
    <property type="match status" value="1"/>
</dbReference>
<keyword evidence="5" id="KW-0539">Nucleus</keyword>
<proteinExistence type="predicted"/>
<feature type="compositionally biased region" description="Low complexity" evidence="6">
    <location>
        <begin position="360"/>
        <end position="374"/>
    </location>
</feature>
<feature type="domain" description="BRCT" evidence="7">
    <location>
        <begin position="995"/>
        <end position="1093"/>
    </location>
</feature>
<dbReference type="AlphaFoldDB" id="A0A8J9U739"/>
<dbReference type="OrthoDB" id="6105938at2759"/>
<evidence type="ECO:0000256" key="5">
    <source>
        <dbReference type="ARBA" id="ARBA00023242"/>
    </source>
</evidence>
<feature type="region of interest" description="Disordered" evidence="6">
    <location>
        <begin position="856"/>
        <end position="876"/>
    </location>
</feature>
<sequence>MILKDFNIEKILKLAVIHVDQITCIECCKYYSVPTTAICGHTLCHSCWRGRGTCPSCGLQIEKKALMLNLPVQSQKEHVYNFIQTFEDLFNVKLDDFLINIPAEKELEDPNKNVKAWLSSSENHFSAPVTDSQQSAQFQSMEQDLVQTVKHVTNDIQIHSEKANILKSIDVVHITPQQDDWDKIEEMPEVENNKQENPVGPMDMESFGFLMNDKVYSSCNPRRSSRKKESCVDDNIVSLEKSSDKNSHKTFNMDAENNSTKLTKNWNNVKRMKKEFSKLNKKNKNKLNISIEMCKKTQTNKGGFSKSPDVLYEIEDNTPTTKNNDNEVTKVNSKNKLTDIKESSNENNNPQMIDTKEDSISNNKSITNNTTKSTPEIKDSEKENHMEYTLKNNHYTVSEKEKHIQYTLNNNQHIIPKTYKQVDPPKVCFFKKGVLNKSIDKTINPNEIDLEQNNNSNKLTSNNDDIEISIKIGSMIANIYIKKKENDIQFKINSDCEIQTSLTNLVKEKENTSCSPHNITERQNINSKDNNDLIINEVASVITKVQNVEKFTPSKKNTASADTATVQCEITESIEKEFANTANAQFAEKTSAISQNESNANENLIKNLAQQTTKQLGSISEDIEFLNDIFDGESVKEANIQPLITSKNTPSTILKFTTKSNKTKSQKDKRDRDCTEIEDLPNNKKRKISHSDCIIDDNLKNKSQPTTEKDVMEQDSENMNYDAIMSQVFANIDADMGKLPSNSNKNKPLQNHKNKRLSENNEIEFSPKSNAINNKEVINEKYSENIFSLSKGGQDSEIFVTSNFKTFEDKENTKITFEKPYEELESMANISKTNKENNKQVSPTADLDIIELSTPVDDEDSDKSVVEETPQKTQSFTRNKNEVLVCNTQQLTTKAPKPTQCNMDTEDGINIISLSDTIGKSTKISENITVVETKRPTLETPLNITKFVDQIKHKSTPVARKSLNFMSQNDDDPEQTLCPSSFVAAKTTQEKEFLSKAFNQSLNSPTQGAVRRKASKLCIAGSCLTIDEQANLRLLCSQRKWTFVDKYIKELTHLVVGVDEENKSQRSVKYMCALAGAKWIVSYTWVERCLETNSVVDEEAFEALDGTGEPGPRRSRLAKQKLFRGITFYCMPPFSVLDIDTLKDILQWAGGCLVEEARAARAGDAPALLLAEPEHTQEDRFIYLAMELNVVPVNYEWVLNCLGSYTLGSIHELLLCPASLLPKATAKWPSELMSREYE</sequence>
<keyword evidence="3" id="KW-0227">DNA damage</keyword>
<evidence type="ECO:0000256" key="1">
    <source>
        <dbReference type="ARBA" id="ARBA00004123"/>
    </source>
</evidence>
<dbReference type="InterPro" id="IPR036420">
    <property type="entry name" value="BRCT_dom_sf"/>
</dbReference>
<evidence type="ECO:0000313" key="9">
    <source>
        <dbReference type="Proteomes" id="UP000838878"/>
    </source>
</evidence>
<evidence type="ECO:0000256" key="4">
    <source>
        <dbReference type="ARBA" id="ARBA00023204"/>
    </source>
</evidence>
<evidence type="ECO:0000313" key="8">
    <source>
        <dbReference type="EMBL" id="CAH0714439.1"/>
    </source>
</evidence>
<dbReference type="PANTHER" id="PTHR13763:SF0">
    <property type="entry name" value="BREAST CANCER TYPE 1 SUSCEPTIBILITY PROTEIN"/>
    <property type="match status" value="1"/>
</dbReference>
<dbReference type="Proteomes" id="UP000838878">
    <property type="component" value="Chromosome 1"/>
</dbReference>
<protein>
    <recommendedName>
        <fullName evidence="7">BRCT domain-containing protein</fullName>
    </recommendedName>
</protein>
<dbReference type="GO" id="GO:0031436">
    <property type="term" value="C:BRCA1-BARD1 complex"/>
    <property type="evidence" value="ECO:0007669"/>
    <property type="project" value="TreeGrafter"/>
</dbReference>
<dbReference type="PANTHER" id="PTHR13763">
    <property type="entry name" value="BREAST CANCER TYPE 1 SUSCEPTIBILITY PROTEIN BRCA1"/>
    <property type="match status" value="1"/>
</dbReference>
<feature type="region of interest" description="Disordered" evidence="6">
    <location>
        <begin position="335"/>
        <end position="383"/>
    </location>
</feature>
<reference evidence="8" key="1">
    <citation type="submission" date="2021-12" db="EMBL/GenBank/DDBJ databases">
        <authorList>
            <person name="Martin H S."/>
        </authorList>
    </citation>
    <scope>NUCLEOTIDE SEQUENCE</scope>
</reference>
<keyword evidence="4" id="KW-0234">DNA repair</keyword>
<keyword evidence="2" id="KW-0677">Repeat</keyword>
<keyword evidence="9" id="KW-1185">Reference proteome</keyword>
<accession>A0A8J9U739</accession>
<evidence type="ECO:0000256" key="6">
    <source>
        <dbReference type="SAM" id="MobiDB-lite"/>
    </source>
</evidence>
<dbReference type="InterPro" id="IPR001357">
    <property type="entry name" value="BRCT_dom"/>
</dbReference>